<protein>
    <submittedName>
        <fullName evidence="7">Glucosylceramidase</fullName>
    </submittedName>
</protein>
<evidence type="ECO:0000313" key="8">
    <source>
        <dbReference type="Proteomes" id="UP001321766"/>
    </source>
</evidence>
<accession>A0ABN6S846</accession>
<gene>
    <name evidence="7" type="ORF">KIM372_03020</name>
</gene>
<dbReference type="EMBL" id="AP026798">
    <property type="protein sequence ID" value="BDR52395.1"/>
    <property type="molecule type" value="Genomic_DNA"/>
</dbReference>
<dbReference type="InterPro" id="IPR017853">
    <property type="entry name" value="GH"/>
</dbReference>
<dbReference type="Gene3D" id="2.60.40.1180">
    <property type="entry name" value="Golgi alpha-mannosidase II"/>
    <property type="match status" value="1"/>
</dbReference>
<name>A0ABN6S846_9BIFI</name>
<dbReference type="InterPro" id="IPR013780">
    <property type="entry name" value="Glyco_hydro_b"/>
</dbReference>
<dbReference type="Gene3D" id="3.20.20.80">
    <property type="entry name" value="Glycosidases"/>
    <property type="match status" value="1"/>
</dbReference>
<evidence type="ECO:0000256" key="4">
    <source>
        <dbReference type="RuleBase" id="RU361188"/>
    </source>
</evidence>
<evidence type="ECO:0000256" key="5">
    <source>
        <dbReference type="SAM" id="MobiDB-lite"/>
    </source>
</evidence>
<dbReference type="SUPFAM" id="SSF51445">
    <property type="entry name" value="(Trans)glycosidases"/>
    <property type="match status" value="1"/>
</dbReference>
<evidence type="ECO:0000256" key="2">
    <source>
        <dbReference type="ARBA" id="ARBA00022729"/>
    </source>
</evidence>
<proteinExistence type="inferred from homology"/>
<feature type="domain" description="Glycosyl hydrolase family 30 TIM-barrel" evidence="6">
    <location>
        <begin position="52"/>
        <end position="373"/>
    </location>
</feature>
<evidence type="ECO:0000256" key="1">
    <source>
        <dbReference type="ARBA" id="ARBA00005382"/>
    </source>
</evidence>
<feature type="region of interest" description="Disordered" evidence="5">
    <location>
        <begin position="490"/>
        <end position="514"/>
    </location>
</feature>
<comment type="similarity">
    <text evidence="1 4">Belongs to the glycosyl hydrolase 30 family.</text>
</comment>
<keyword evidence="4" id="KW-0326">Glycosidase</keyword>
<dbReference type="Pfam" id="PF02055">
    <property type="entry name" value="Glyco_hydro_30"/>
    <property type="match status" value="1"/>
</dbReference>
<evidence type="ECO:0000313" key="7">
    <source>
        <dbReference type="EMBL" id="BDR52395.1"/>
    </source>
</evidence>
<dbReference type="InterPro" id="IPR033453">
    <property type="entry name" value="Glyco_hydro_30_TIM-barrel"/>
</dbReference>
<sequence>MVSSLTHEYWTVTSGDLQERRATLEPPAVVASAGDAVKIVVDPADRKQPWIGAGAAITDAAASLIWGSQSPEQRHALLEELFSPDQGGLSVIRIPLGSCEPASQPYYTYDDVPFGLHDASLSLFSLGEGEPGAPDATKDLKYIVPVVQEILSINPAVKIIASPWSAPAWMKNTGSLKQGGHLRFGEWTGNGYDPLQHTFEGVYAHYFAKYIEEMGRYGIPIWAVTVQNEPSNAAPWPAMMWTLQEQADFAHRFLRPVLDQTFPQTRIFINDDSPHCLVRPVREDVTPEQAASIDGLTIHTYSGPYDKFFNATHAYPHWLFGMTERRCMIDETPEDAAHIMSGVIGNWMVRCGGSFIALWNMALDERGLPNMVGATGRRGVVTIDHATGKVKRNLEYYMLRAFGQDVEPGSTVVASSNYTPDGWSGSLGSVGFLAPDGSASAHIYNPTGEPIQAAVTFAGQGAAWQLVEVPAWGTVTVHKSREVLNVSRPRQDEDFELNPAPTDLADDLAPGKTH</sequence>
<keyword evidence="3 4" id="KW-0378">Hydrolase</keyword>
<keyword evidence="2" id="KW-0732">Signal</keyword>
<reference evidence="7 8" key="1">
    <citation type="journal article" date="2023" name="Microbiol. Spectr.">
        <title>Symbiosis of Carpenter Bees with Uncharacterized Lactic Acid Bacteria Showing NAD Auxotrophy.</title>
        <authorList>
            <person name="Kawasaki S."/>
            <person name="Ozawa K."/>
            <person name="Mori T."/>
            <person name="Yamamoto A."/>
            <person name="Ito M."/>
            <person name="Ohkuma M."/>
            <person name="Sakamoto M."/>
            <person name="Matsutani M."/>
        </authorList>
    </citation>
    <scope>NUCLEOTIDE SEQUENCE [LARGE SCALE GENOMIC DNA]</scope>
    <source>
        <strain evidence="7 8">Kim37-2</strain>
    </source>
</reference>
<dbReference type="PANTHER" id="PTHR11069">
    <property type="entry name" value="GLUCOSYLCERAMIDASE"/>
    <property type="match status" value="1"/>
</dbReference>
<organism evidence="7 8">
    <name type="scientific">Bombiscardovia nodaiensis</name>
    <dbReference type="NCBI Taxonomy" id="2932181"/>
    <lineage>
        <taxon>Bacteria</taxon>
        <taxon>Bacillati</taxon>
        <taxon>Actinomycetota</taxon>
        <taxon>Actinomycetes</taxon>
        <taxon>Bifidobacteriales</taxon>
        <taxon>Bifidobacteriaceae</taxon>
        <taxon>Bombiscardovia</taxon>
    </lineage>
</organism>
<evidence type="ECO:0000256" key="3">
    <source>
        <dbReference type="ARBA" id="ARBA00022801"/>
    </source>
</evidence>
<dbReference type="InterPro" id="IPR001139">
    <property type="entry name" value="Glyco_hydro_30"/>
</dbReference>
<keyword evidence="8" id="KW-1185">Reference proteome</keyword>
<dbReference type="PANTHER" id="PTHR11069:SF23">
    <property type="entry name" value="LYSOSOMAL ACID GLUCOSYLCERAMIDASE"/>
    <property type="match status" value="1"/>
</dbReference>
<dbReference type="Proteomes" id="UP001321766">
    <property type="component" value="Chromosome"/>
</dbReference>
<evidence type="ECO:0000259" key="6">
    <source>
        <dbReference type="Pfam" id="PF02055"/>
    </source>
</evidence>